<dbReference type="Pfam" id="PF14759">
    <property type="entry name" value="Reductase_C"/>
    <property type="match status" value="1"/>
</dbReference>
<comment type="cofactor">
    <cofactor evidence="1">
        <name>FAD</name>
        <dbReference type="ChEBI" id="CHEBI:57692"/>
    </cofactor>
</comment>
<evidence type="ECO:0000256" key="3">
    <source>
        <dbReference type="ARBA" id="ARBA00022827"/>
    </source>
</evidence>
<dbReference type="SUPFAM" id="SSF55424">
    <property type="entry name" value="FAD/NAD-linked reductases, dimerisation (C-terminal) domain"/>
    <property type="match status" value="1"/>
</dbReference>
<dbReference type="Gene3D" id="3.30.390.30">
    <property type="match status" value="1"/>
</dbReference>
<dbReference type="Gene3D" id="3.50.50.60">
    <property type="entry name" value="FAD/NAD(P)-binding domain"/>
    <property type="match status" value="2"/>
</dbReference>
<dbReference type="PANTHER" id="PTHR43557:SF2">
    <property type="entry name" value="RIESKE DOMAIN-CONTAINING PROTEIN-RELATED"/>
    <property type="match status" value="1"/>
</dbReference>
<reference evidence="7" key="1">
    <citation type="submission" date="2020-05" db="EMBL/GenBank/DDBJ databases">
        <authorList>
            <person name="Chiriac C."/>
            <person name="Salcher M."/>
            <person name="Ghai R."/>
            <person name="Kavagutti S V."/>
        </authorList>
    </citation>
    <scope>NUCLEOTIDE SEQUENCE</scope>
</reference>
<dbReference type="GO" id="GO:0016651">
    <property type="term" value="F:oxidoreductase activity, acting on NAD(P)H"/>
    <property type="evidence" value="ECO:0007669"/>
    <property type="project" value="TreeGrafter"/>
</dbReference>
<evidence type="ECO:0000259" key="6">
    <source>
        <dbReference type="Pfam" id="PF14759"/>
    </source>
</evidence>
<dbReference type="GO" id="GO:0005737">
    <property type="term" value="C:cytoplasm"/>
    <property type="evidence" value="ECO:0007669"/>
    <property type="project" value="TreeGrafter"/>
</dbReference>
<proteinExistence type="predicted"/>
<keyword evidence="2" id="KW-0285">Flavoprotein</keyword>
<accession>A0A6J6U4U0</accession>
<dbReference type="Pfam" id="PF07992">
    <property type="entry name" value="Pyr_redox_2"/>
    <property type="match status" value="1"/>
</dbReference>
<dbReference type="PRINTS" id="PR00411">
    <property type="entry name" value="PNDRDTASEI"/>
</dbReference>
<feature type="domain" description="FAD/NAD(P)-binding" evidence="5">
    <location>
        <begin position="16"/>
        <end position="312"/>
    </location>
</feature>
<gene>
    <name evidence="7" type="ORF">UFOPK2761_02147</name>
</gene>
<dbReference type="EMBL" id="CAEZYQ010000016">
    <property type="protein sequence ID" value="CAB4753617.1"/>
    <property type="molecule type" value="Genomic_DNA"/>
</dbReference>
<dbReference type="SUPFAM" id="SSF51905">
    <property type="entry name" value="FAD/NAD(P)-binding domain"/>
    <property type="match status" value="2"/>
</dbReference>
<dbReference type="InterPro" id="IPR036188">
    <property type="entry name" value="FAD/NAD-bd_sf"/>
</dbReference>
<dbReference type="PRINTS" id="PR00368">
    <property type="entry name" value="FADPNR"/>
</dbReference>
<keyword evidence="3" id="KW-0274">FAD</keyword>
<dbReference type="AlphaFoldDB" id="A0A6J6U4U0"/>
<dbReference type="InterPro" id="IPR016156">
    <property type="entry name" value="FAD/NAD-linked_Rdtase_dimer_sf"/>
</dbReference>
<evidence type="ECO:0000259" key="5">
    <source>
        <dbReference type="Pfam" id="PF07992"/>
    </source>
</evidence>
<evidence type="ECO:0000256" key="1">
    <source>
        <dbReference type="ARBA" id="ARBA00001974"/>
    </source>
</evidence>
<sequence>MHESVEVQEPGTDGGRCVIVGASHASAQLCASLRQDGWTGEILLIGDEPSLPYQRPPLSKTYLAGATTLEGLLIRKPDFYEKQRVDFRQGLVASIDRSAHDVVLDDGERIGYDKLVLCLGARPRRLSVPGADLRGVHYLRDVRDLDGIRQDLPGVTRTVLVGAGYIGLETAAALRGLGVHVTVLEVADRVLQRVTAPAVSAFYDRIHREEGVDLRLGVGLESLSGDDRVQQVHLSDGSTLAADLVIAGIGVEANTDLAAAAGLDVANGICIDAGGRTADPDIFAAGDCAEYPDERYGRRLRLESVPSAVEQAKVAAASICGKERSISALPWFWSDQYDLKLQIAGLNFGFDEVVLRGDPEVGRDFTCFYLAKGQVVAADCVNRPQDFMFSKRAIVEGLSPDRGVLADPDAALAGLLKAVARV</sequence>
<name>A0A6J6U4U0_9ZZZZ</name>
<feature type="domain" description="Reductase C-terminal" evidence="6">
    <location>
        <begin position="331"/>
        <end position="415"/>
    </location>
</feature>
<evidence type="ECO:0000256" key="4">
    <source>
        <dbReference type="ARBA" id="ARBA00023002"/>
    </source>
</evidence>
<dbReference type="PANTHER" id="PTHR43557">
    <property type="entry name" value="APOPTOSIS-INDUCING FACTOR 1"/>
    <property type="match status" value="1"/>
</dbReference>
<dbReference type="InterPro" id="IPR028202">
    <property type="entry name" value="Reductase_C"/>
</dbReference>
<protein>
    <submittedName>
        <fullName evidence="7">Unannotated protein</fullName>
    </submittedName>
</protein>
<dbReference type="InterPro" id="IPR050446">
    <property type="entry name" value="FAD-oxidoreductase/Apoptosis"/>
</dbReference>
<evidence type="ECO:0000313" key="7">
    <source>
        <dbReference type="EMBL" id="CAB4753617.1"/>
    </source>
</evidence>
<dbReference type="InterPro" id="IPR023753">
    <property type="entry name" value="FAD/NAD-binding_dom"/>
</dbReference>
<organism evidence="7">
    <name type="scientific">freshwater metagenome</name>
    <dbReference type="NCBI Taxonomy" id="449393"/>
    <lineage>
        <taxon>unclassified sequences</taxon>
        <taxon>metagenomes</taxon>
        <taxon>ecological metagenomes</taxon>
    </lineage>
</organism>
<keyword evidence="4" id="KW-0560">Oxidoreductase</keyword>
<evidence type="ECO:0000256" key="2">
    <source>
        <dbReference type="ARBA" id="ARBA00022630"/>
    </source>
</evidence>